<reference evidence="3 4" key="1">
    <citation type="submission" date="2024-01" db="EMBL/GenBank/DDBJ databases">
        <title>Multi-omics insights into the function and evolution of sodium benzoate biodegradation pathways in Benzoatithermus flavus gen. nov., sp. nov. from hot spring.</title>
        <authorList>
            <person name="Hu C.-J."/>
            <person name="Li W.-J."/>
        </authorList>
    </citation>
    <scope>NUCLEOTIDE SEQUENCE [LARGE SCALE GENOMIC DNA]</scope>
    <source>
        <strain evidence="3 4">SYSU G07066</strain>
    </source>
</reference>
<keyword evidence="4" id="KW-1185">Reference proteome</keyword>
<dbReference type="RefSeq" id="WP_418159975.1">
    <property type="nucleotide sequence ID" value="NZ_JBBLZC010000012.1"/>
</dbReference>
<evidence type="ECO:0000259" key="2">
    <source>
        <dbReference type="Pfam" id="PF13581"/>
    </source>
</evidence>
<feature type="domain" description="Histidine kinase/HSP90-like ATPase" evidence="2">
    <location>
        <begin position="17"/>
        <end position="143"/>
    </location>
</feature>
<dbReference type="SUPFAM" id="SSF55874">
    <property type="entry name" value="ATPase domain of HSP90 chaperone/DNA topoisomerase II/histidine kinase"/>
    <property type="match status" value="1"/>
</dbReference>
<evidence type="ECO:0000256" key="1">
    <source>
        <dbReference type="ARBA" id="ARBA00022527"/>
    </source>
</evidence>
<keyword evidence="3" id="KW-0547">Nucleotide-binding</keyword>
<protein>
    <submittedName>
        <fullName evidence="3">ATP-binding protein</fullName>
        <ecNumber evidence="3">2.7.13.3</ecNumber>
    </submittedName>
</protein>
<dbReference type="GO" id="GO:0004673">
    <property type="term" value="F:protein histidine kinase activity"/>
    <property type="evidence" value="ECO:0007669"/>
    <property type="project" value="UniProtKB-EC"/>
</dbReference>
<keyword evidence="1" id="KW-0418">Kinase</keyword>
<dbReference type="CDD" id="cd16936">
    <property type="entry name" value="HATPase_RsbW-like"/>
    <property type="match status" value="1"/>
</dbReference>
<proteinExistence type="predicted"/>
<dbReference type="EMBL" id="JBBLZC010000012">
    <property type="protein sequence ID" value="MEK0084128.1"/>
    <property type="molecule type" value="Genomic_DNA"/>
</dbReference>
<dbReference type="InterPro" id="IPR050267">
    <property type="entry name" value="Anti-sigma-factor_SerPK"/>
</dbReference>
<dbReference type="PANTHER" id="PTHR35526">
    <property type="entry name" value="ANTI-SIGMA-F FACTOR RSBW-RELATED"/>
    <property type="match status" value="1"/>
</dbReference>
<organism evidence="3 4">
    <name type="scientific">Benzoatithermus flavus</name>
    <dbReference type="NCBI Taxonomy" id="3108223"/>
    <lineage>
        <taxon>Bacteria</taxon>
        <taxon>Pseudomonadati</taxon>
        <taxon>Pseudomonadota</taxon>
        <taxon>Alphaproteobacteria</taxon>
        <taxon>Geminicoccales</taxon>
        <taxon>Geminicoccaceae</taxon>
        <taxon>Benzoatithermus</taxon>
    </lineage>
</organism>
<dbReference type="Pfam" id="PF13581">
    <property type="entry name" value="HATPase_c_2"/>
    <property type="match status" value="1"/>
</dbReference>
<sequence length="149" mass="15980">MRVLLRLRLAIDSSYKEVAFVAGAIHAVALQGGLDEEAAQDLELAAVEALNNVVEHAHRDCHDVPIDVSVEQAGDRVTVEIVDYGRAADPERFEAPAALEADFDPSDIASLAESGRGIALMRQLLDAVSYAPGPDGNRLRLTKRPTLPA</sequence>
<gene>
    <name evidence="3" type="ORF">U1T56_13265</name>
</gene>
<dbReference type="PANTHER" id="PTHR35526:SF3">
    <property type="entry name" value="ANTI-SIGMA-F FACTOR RSBW"/>
    <property type="match status" value="1"/>
</dbReference>
<evidence type="ECO:0000313" key="3">
    <source>
        <dbReference type="EMBL" id="MEK0084128.1"/>
    </source>
</evidence>
<keyword evidence="3" id="KW-0067">ATP-binding</keyword>
<comment type="caution">
    <text evidence="3">The sequence shown here is derived from an EMBL/GenBank/DDBJ whole genome shotgun (WGS) entry which is preliminary data.</text>
</comment>
<keyword evidence="1" id="KW-0723">Serine/threonine-protein kinase</keyword>
<keyword evidence="3" id="KW-0808">Transferase</keyword>
<dbReference type="InterPro" id="IPR003594">
    <property type="entry name" value="HATPase_dom"/>
</dbReference>
<dbReference type="Proteomes" id="UP001375743">
    <property type="component" value="Unassembled WGS sequence"/>
</dbReference>
<dbReference type="Gene3D" id="3.30.565.10">
    <property type="entry name" value="Histidine kinase-like ATPase, C-terminal domain"/>
    <property type="match status" value="1"/>
</dbReference>
<accession>A0ABU8XSD0</accession>
<evidence type="ECO:0000313" key="4">
    <source>
        <dbReference type="Proteomes" id="UP001375743"/>
    </source>
</evidence>
<dbReference type="EC" id="2.7.13.3" evidence="3"/>
<name>A0ABU8XSD0_9PROT</name>
<dbReference type="GO" id="GO:0005524">
    <property type="term" value="F:ATP binding"/>
    <property type="evidence" value="ECO:0007669"/>
    <property type="project" value="UniProtKB-KW"/>
</dbReference>
<dbReference type="InterPro" id="IPR036890">
    <property type="entry name" value="HATPase_C_sf"/>
</dbReference>